<dbReference type="GO" id="GO:0005789">
    <property type="term" value="C:endoplasmic reticulum membrane"/>
    <property type="evidence" value="ECO:0007669"/>
    <property type="project" value="UniProtKB-SubCell"/>
</dbReference>
<dbReference type="Gene3D" id="1.10.150.50">
    <property type="entry name" value="Transcription Factor, Ets-1"/>
    <property type="match status" value="1"/>
</dbReference>
<gene>
    <name evidence="23" type="primary">LOC115178660</name>
</gene>
<dbReference type="Ensembl" id="ENSSTUT00000053657.1">
    <property type="protein sequence ID" value="ENSSTUP00000051312.1"/>
    <property type="gene ID" value="ENSSTUG00000021694.1"/>
</dbReference>
<comment type="function">
    <text evidence="15">Membrane-bound E3 ubiquitin ligase that plays a role in several processes including apoptosis regulation or reticulum endoplasmic stress. Has anti-apoptotic activity, both for apoptosis triggered via death-receptors and via mitochondrial factors. Contributes to the dynamic control of IRE1/ERN1 signaling during ER stress by inducing BAX inhibitor 1/TMBIM6 proteasomal degradation. Promotes the activation of TGF-beta signaling by mediating the 'Lys-63'-linked ubiquitination of TGFBR1 which is critical to activate the pathway. Together with NGFR, negatively regulates NF-kappa-B and JNK-related signaling pathways. Promotes the proteasome-mediated degradation of PNPLA3, a protein involveld in lipid metabolism.</text>
</comment>
<dbReference type="CDD" id="cd09513">
    <property type="entry name" value="SAM_BAR"/>
    <property type="match status" value="1"/>
</dbReference>
<dbReference type="FunFam" id="3.30.40.10:FF:000331">
    <property type="entry name" value="Bifunctional apoptosis regulator"/>
    <property type="match status" value="1"/>
</dbReference>
<evidence type="ECO:0000256" key="4">
    <source>
        <dbReference type="ARBA" id="ARBA00022679"/>
    </source>
</evidence>
<keyword evidence="11" id="KW-0832">Ubl conjugation</keyword>
<dbReference type="Gene3D" id="3.30.40.10">
    <property type="entry name" value="Zinc/RING finger domain, C3HC4 (zinc finger)"/>
    <property type="match status" value="1"/>
</dbReference>
<keyword evidence="4" id="KW-0808">Transferase</keyword>
<dbReference type="InterPro" id="IPR001660">
    <property type="entry name" value="SAM"/>
</dbReference>
<evidence type="ECO:0000256" key="17">
    <source>
        <dbReference type="ARBA" id="ARBA00073013"/>
    </source>
</evidence>
<feature type="domain" description="SAM" evidence="22">
    <location>
        <begin position="216"/>
        <end position="283"/>
    </location>
</feature>
<dbReference type="SUPFAM" id="SSF57850">
    <property type="entry name" value="RING/U-box"/>
    <property type="match status" value="1"/>
</dbReference>
<dbReference type="PROSITE" id="PS00518">
    <property type="entry name" value="ZF_RING_1"/>
    <property type="match status" value="1"/>
</dbReference>
<evidence type="ECO:0000256" key="1">
    <source>
        <dbReference type="ARBA" id="ARBA00000900"/>
    </source>
</evidence>
<dbReference type="GO" id="GO:0043161">
    <property type="term" value="P:proteasome-mediated ubiquitin-dependent protein catabolic process"/>
    <property type="evidence" value="ECO:0007669"/>
    <property type="project" value="TreeGrafter"/>
</dbReference>
<feature type="transmembrane region" description="Helical" evidence="20">
    <location>
        <begin position="392"/>
        <end position="413"/>
    </location>
</feature>
<evidence type="ECO:0000256" key="16">
    <source>
        <dbReference type="ARBA" id="ARBA00062081"/>
    </source>
</evidence>
<reference evidence="23" key="2">
    <citation type="submission" date="2025-09" db="UniProtKB">
        <authorList>
            <consortium name="Ensembl"/>
        </authorList>
    </citation>
    <scope>IDENTIFICATION</scope>
</reference>
<dbReference type="GO" id="GO:0008270">
    <property type="term" value="F:zinc ion binding"/>
    <property type="evidence" value="ECO:0007669"/>
    <property type="project" value="UniProtKB-KW"/>
</dbReference>
<evidence type="ECO:0000256" key="11">
    <source>
        <dbReference type="ARBA" id="ARBA00022843"/>
    </source>
</evidence>
<dbReference type="Pfam" id="PF15227">
    <property type="entry name" value="zf-C3HC4_4"/>
    <property type="match status" value="1"/>
</dbReference>
<evidence type="ECO:0000256" key="7">
    <source>
        <dbReference type="ARBA" id="ARBA00022723"/>
    </source>
</evidence>
<evidence type="ECO:0000256" key="2">
    <source>
        <dbReference type="ARBA" id="ARBA00004477"/>
    </source>
</evidence>
<feature type="transmembrane region" description="Helical" evidence="20">
    <location>
        <begin position="425"/>
        <end position="447"/>
    </location>
</feature>
<dbReference type="GeneTree" id="ENSGT00390000005386"/>
<dbReference type="SMART" id="SM00454">
    <property type="entry name" value="SAM"/>
    <property type="match status" value="1"/>
</dbReference>
<keyword evidence="10" id="KW-0862">Zinc</keyword>
<dbReference type="InterPro" id="IPR013761">
    <property type="entry name" value="SAM/pointed_sf"/>
</dbReference>
<evidence type="ECO:0000256" key="20">
    <source>
        <dbReference type="SAM" id="Phobius"/>
    </source>
</evidence>
<dbReference type="InterPro" id="IPR017907">
    <property type="entry name" value="Znf_RING_CS"/>
</dbReference>
<keyword evidence="14" id="KW-0325">Glycoprotein</keyword>
<dbReference type="PANTHER" id="PTHR15898">
    <property type="entry name" value="BIFUNCTIONAL APOPTOSIS REGULATOR"/>
    <property type="match status" value="1"/>
</dbReference>
<evidence type="ECO:0000259" key="21">
    <source>
        <dbReference type="PROSITE" id="PS50089"/>
    </source>
</evidence>
<dbReference type="SMART" id="SM00184">
    <property type="entry name" value="RING"/>
    <property type="match status" value="1"/>
</dbReference>
<feature type="region of interest" description="Disordered" evidence="19">
    <location>
        <begin position="1"/>
        <end position="58"/>
    </location>
</feature>
<comment type="subcellular location">
    <subcellularLocation>
        <location evidence="2">Endoplasmic reticulum membrane</location>
        <topology evidence="2">Multi-pass membrane protein</topology>
    </subcellularLocation>
</comment>
<dbReference type="InterPro" id="IPR013083">
    <property type="entry name" value="Znf_RING/FYVE/PHD"/>
</dbReference>
<evidence type="ECO:0000259" key="22">
    <source>
        <dbReference type="PROSITE" id="PS50105"/>
    </source>
</evidence>
<sequence length="790" mass="87466">MSAGPAPSSSTTLRPQMIQQMEGGTAAAPVPNPLSDLSSPLTPPVTSDPPPSPYPRPSASPFISEDQFGCHCCYDVLVNPTTLNCGHSFCRHCLALWWESSRKTECPECREKWEGFPKVNILLRDAVERLFSEVVGRRRAEIQGNPKVSQSLLAFQRYGDQAARGIPKTSPGRGAGGFFSGVLTVLTCVAVMFLVYHWSSGDGVHDLLVSKPVSKWTPEEVLFWLEHVGAWTSLYKEPFLQENVNGRLLLMLGDEELTRAPYNIDNQAHRRAVLAELERIKELGVKPPQNLWEYKAVNAGKSLFLLYALKSSPRLTILYLYLFDYSETFLPFLHTCCPALSRTSEPMEDSLPLNHQVHPSWRQWAEFLVKYLLLPYQLIAEFAWDWLSVHYWTSRFIIVNAMLLSVLEGCVLWRFYNRAEIRYRVCFSLSIPVTPTFSLSSFTLNYLPLFLSLSHTHPFLSPHLILHYPYLPPHLIPHYPSLPPHLILHYPSLSPLISFLTTPLSPPSSHPSLPLSHTHPFLPPHLIPHYPSLSPSFHPSHPLSSFFFSSLTTSLPLISSLTTPLSPPSSHPSLPLSPPFLIPHYPSLSSSSHPSLPLSLPPHLIPHYPSLSPLISSLTTPLSPPSSHPSLPLSLPPHLIPHYPSLSILISSLTTPLSPPSSHPSLPLSLPPHLIPHYPSLSPPHLIPHYPSLSPLISSLTTPLSPPSSHPSLPLSLPPYLIPHYPSFSPSSHPSLPLFLPLISSLTTPLSPPSSHPSLPLSLPPHLIPHYPSLSPLISSLTSSLSTISA</sequence>
<dbReference type="PROSITE" id="PS50089">
    <property type="entry name" value="ZF_RING_2"/>
    <property type="match status" value="1"/>
</dbReference>
<dbReference type="GO" id="GO:0005634">
    <property type="term" value="C:nucleus"/>
    <property type="evidence" value="ECO:0007669"/>
    <property type="project" value="TreeGrafter"/>
</dbReference>
<reference evidence="23" key="1">
    <citation type="submission" date="2025-08" db="UniProtKB">
        <authorList>
            <consortium name="Ensembl"/>
        </authorList>
    </citation>
    <scope>IDENTIFICATION</scope>
</reference>
<evidence type="ECO:0000256" key="3">
    <source>
        <dbReference type="ARBA" id="ARBA00012483"/>
    </source>
</evidence>
<evidence type="ECO:0000313" key="24">
    <source>
        <dbReference type="Proteomes" id="UP000472277"/>
    </source>
</evidence>
<dbReference type="Pfam" id="PF00536">
    <property type="entry name" value="SAM_1"/>
    <property type="match status" value="1"/>
</dbReference>
<evidence type="ECO:0000256" key="18">
    <source>
        <dbReference type="PROSITE-ProRule" id="PRU00175"/>
    </source>
</evidence>
<feature type="transmembrane region" description="Helical" evidence="20">
    <location>
        <begin position="178"/>
        <end position="198"/>
    </location>
</feature>
<dbReference type="Proteomes" id="UP000472277">
    <property type="component" value="Chromosome 38"/>
</dbReference>
<dbReference type="SUPFAM" id="SSF47769">
    <property type="entry name" value="SAM/Pointed domain"/>
    <property type="match status" value="1"/>
</dbReference>
<proteinExistence type="predicted"/>
<keyword evidence="6" id="KW-0053">Apoptosis</keyword>
<keyword evidence="24" id="KW-1185">Reference proteome</keyword>
<evidence type="ECO:0000313" key="23">
    <source>
        <dbReference type="Ensembl" id="ENSSTUP00000051312.1"/>
    </source>
</evidence>
<evidence type="ECO:0000256" key="14">
    <source>
        <dbReference type="ARBA" id="ARBA00023180"/>
    </source>
</evidence>
<evidence type="ECO:0000256" key="5">
    <source>
        <dbReference type="ARBA" id="ARBA00022692"/>
    </source>
</evidence>
<dbReference type="InterPro" id="IPR001841">
    <property type="entry name" value="Znf_RING"/>
</dbReference>
<evidence type="ECO:0000256" key="15">
    <source>
        <dbReference type="ARBA" id="ARBA00055004"/>
    </source>
</evidence>
<dbReference type="EC" id="2.3.2.27" evidence="3"/>
<keyword evidence="7" id="KW-0479">Metal-binding</keyword>
<dbReference type="GO" id="GO:0006915">
    <property type="term" value="P:apoptotic process"/>
    <property type="evidence" value="ECO:0007669"/>
    <property type="project" value="UniProtKB-KW"/>
</dbReference>
<name>A0A673ZX92_SALTR</name>
<comment type="subunit">
    <text evidence="16">Interacts with CASP8, BCL2 and BCL2L1 through SAM domain and also with HIP1, IFT57, ESRRBL1 and BCAP31. Interacts with NGFR; this interaction inhibits NF-kappa-B and JNK-related signaling pathways.</text>
</comment>
<organism evidence="23 24">
    <name type="scientific">Salmo trutta</name>
    <name type="common">Brown trout</name>
    <dbReference type="NCBI Taxonomy" id="8032"/>
    <lineage>
        <taxon>Eukaryota</taxon>
        <taxon>Metazoa</taxon>
        <taxon>Chordata</taxon>
        <taxon>Craniata</taxon>
        <taxon>Vertebrata</taxon>
        <taxon>Euteleostomi</taxon>
        <taxon>Actinopterygii</taxon>
        <taxon>Neopterygii</taxon>
        <taxon>Teleostei</taxon>
        <taxon>Protacanthopterygii</taxon>
        <taxon>Salmoniformes</taxon>
        <taxon>Salmonidae</taxon>
        <taxon>Salmoninae</taxon>
        <taxon>Salmo</taxon>
    </lineage>
</organism>
<evidence type="ECO:0000256" key="10">
    <source>
        <dbReference type="ARBA" id="ARBA00022833"/>
    </source>
</evidence>
<evidence type="ECO:0000256" key="19">
    <source>
        <dbReference type="SAM" id="MobiDB-lite"/>
    </source>
</evidence>
<feature type="domain" description="RING-type" evidence="21">
    <location>
        <begin position="70"/>
        <end position="110"/>
    </location>
</feature>
<dbReference type="PANTHER" id="PTHR15898:SF13">
    <property type="entry name" value="BIFUNCTIONAL APOPTOSIS REGULATOR"/>
    <property type="match status" value="1"/>
</dbReference>
<evidence type="ECO:0000256" key="6">
    <source>
        <dbReference type="ARBA" id="ARBA00022703"/>
    </source>
</evidence>
<evidence type="ECO:0000256" key="9">
    <source>
        <dbReference type="ARBA" id="ARBA00022824"/>
    </source>
</evidence>
<protein>
    <recommendedName>
        <fullName evidence="17">Bifunctional apoptosis regulator</fullName>
        <ecNumber evidence="3">2.3.2.27</ecNumber>
    </recommendedName>
</protein>
<keyword evidence="8 18" id="KW-0863">Zinc-finger</keyword>
<feature type="compositionally biased region" description="Polar residues" evidence="19">
    <location>
        <begin position="7"/>
        <end position="19"/>
    </location>
</feature>
<feature type="compositionally biased region" description="Pro residues" evidence="19">
    <location>
        <begin position="41"/>
        <end position="58"/>
    </location>
</feature>
<dbReference type="FunFam" id="1.10.150.50:FF:000053">
    <property type="entry name" value="Bifunctional apoptosis regulator"/>
    <property type="match status" value="1"/>
</dbReference>
<evidence type="ECO:0000256" key="13">
    <source>
        <dbReference type="ARBA" id="ARBA00023136"/>
    </source>
</evidence>
<dbReference type="CDD" id="cd16497">
    <property type="entry name" value="RING-HC_BAR"/>
    <property type="match status" value="1"/>
</dbReference>
<evidence type="ECO:0000256" key="12">
    <source>
        <dbReference type="ARBA" id="ARBA00022989"/>
    </source>
</evidence>
<comment type="catalytic activity">
    <reaction evidence="1">
        <text>S-ubiquitinyl-[E2 ubiquitin-conjugating enzyme]-L-cysteine + [acceptor protein]-L-lysine = [E2 ubiquitin-conjugating enzyme]-L-cysteine + N(6)-ubiquitinyl-[acceptor protein]-L-lysine.</text>
        <dbReference type="EC" id="2.3.2.27"/>
    </reaction>
</comment>
<accession>A0A673ZX92</accession>
<evidence type="ECO:0000256" key="8">
    <source>
        <dbReference type="ARBA" id="ARBA00022771"/>
    </source>
</evidence>
<keyword evidence="13 20" id="KW-0472">Membrane</keyword>
<keyword evidence="9" id="KW-0256">Endoplasmic reticulum</keyword>
<dbReference type="AlphaFoldDB" id="A0A673ZX92"/>
<keyword evidence="5 20" id="KW-0812">Transmembrane</keyword>
<dbReference type="PROSITE" id="PS50105">
    <property type="entry name" value="SAM_DOMAIN"/>
    <property type="match status" value="1"/>
</dbReference>
<keyword evidence="12 20" id="KW-1133">Transmembrane helix</keyword>
<dbReference type="GO" id="GO:0061630">
    <property type="term" value="F:ubiquitin protein ligase activity"/>
    <property type="evidence" value="ECO:0007669"/>
    <property type="project" value="UniProtKB-EC"/>
</dbReference>